<gene>
    <name evidence="2" type="ORF">GPY61_05785</name>
</gene>
<accession>A0A7X3K671</accession>
<comment type="caution">
    <text evidence="2">The sequence shown here is derived from an EMBL/GenBank/DDBJ whole genome shotgun (WGS) entry which is preliminary data.</text>
</comment>
<evidence type="ECO:0000313" key="2">
    <source>
        <dbReference type="EMBL" id="MVW59433.1"/>
    </source>
</evidence>
<name>A0A7X3K671_9BURK</name>
<dbReference type="Proteomes" id="UP000443353">
    <property type="component" value="Unassembled WGS sequence"/>
</dbReference>
<proteinExistence type="predicted"/>
<dbReference type="EMBL" id="WSES01000002">
    <property type="protein sequence ID" value="MVW59433.1"/>
    <property type="molecule type" value="Genomic_DNA"/>
</dbReference>
<feature type="compositionally biased region" description="Polar residues" evidence="1">
    <location>
        <begin position="1"/>
        <end position="11"/>
    </location>
</feature>
<evidence type="ECO:0000256" key="1">
    <source>
        <dbReference type="SAM" id="MobiDB-lite"/>
    </source>
</evidence>
<evidence type="ECO:0000313" key="3">
    <source>
        <dbReference type="Proteomes" id="UP000443353"/>
    </source>
</evidence>
<dbReference type="RefSeq" id="WP_056135417.1">
    <property type="nucleotide sequence ID" value="NZ_WSES01000002.1"/>
</dbReference>
<dbReference type="AlphaFoldDB" id="A0A7X3K671"/>
<organism evidence="2 3">
    <name type="scientific">Massilia cellulosiltytica</name>
    <dbReference type="NCBI Taxonomy" id="2683234"/>
    <lineage>
        <taxon>Bacteria</taxon>
        <taxon>Pseudomonadati</taxon>
        <taxon>Pseudomonadota</taxon>
        <taxon>Betaproteobacteria</taxon>
        <taxon>Burkholderiales</taxon>
        <taxon>Oxalobacteraceae</taxon>
        <taxon>Telluria group</taxon>
        <taxon>Massilia</taxon>
    </lineage>
</organism>
<feature type="region of interest" description="Disordered" evidence="1">
    <location>
        <begin position="1"/>
        <end position="24"/>
    </location>
</feature>
<sequence length="142" mass="15781">MTPDTNQNNENNDSERPRFRPVPWTSLETPQDVELWIEDHNRTMQELVKPQETGVGVRFRLAPGGDVYMHTAADAVILDVEPDAGWIAPLIMAATGAEQPAGSIWVLPDDKLVQLLLGLSTLVESSLIVTGHNFGRHGRRQF</sequence>
<reference evidence="2 3" key="1">
    <citation type="submission" date="2019-12" db="EMBL/GenBank/DDBJ databases">
        <authorList>
            <person name="Li C."/>
            <person name="Zhao J."/>
        </authorList>
    </citation>
    <scope>NUCLEOTIDE SEQUENCE [LARGE SCALE GENOMIC DNA]</scope>
    <source>
        <strain evidence="2 3">NEAU-DD11</strain>
    </source>
</reference>
<keyword evidence="3" id="KW-1185">Reference proteome</keyword>
<protein>
    <submittedName>
        <fullName evidence="2">Uncharacterized protein</fullName>
    </submittedName>
</protein>